<evidence type="ECO:0000313" key="3">
    <source>
        <dbReference type="Proteomes" id="UP001529510"/>
    </source>
</evidence>
<dbReference type="AlphaFoldDB" id="A0ABD0QVF4"/>
<dbReference type="EMBL" id="JAMKFB020000006">
    <property type="protein sequence ID" value="KAL0190184.1"/>
    <property type="molecule type" value="Genomic_DNA"/>
</dbReference>
<dbReference type="InterPro" id="IPR013783">
    <property type="entry name" value="Ig-like_fold"/>
</dbReference>
<feature type="non-terminal residue" evidence="2">
    <location>
        <position position="1"/>
    </location>
</feature>
<dbReference type="PANTHER" id="PTHR22625">
    <property type="entry name" value="PLEXIN"/>
    <property type="match status" value="1"/>
</dbReference>
<comment type="caution">
    <text evidence="2">The sequence shown here is derived from an EMBL/GenBank/DDBJ whole genome shotgun (WGS) entry which is preliminary data.</text>
</comment>
<dbReference type="FunFam" id="2.60.40.10:FF:000071">
    <property type="entry name" value="Plexin A2"/>
    <property type="match status" value="1"/>
</dbReference>
<sequence length="96" mass="10677">DCPQILPSTQIYIPVGVPKPITLSARNLPQPQSGQRNYECIFRIQGETHSVTALRFNSSSIQCQKTTVSCTQHSHEHSVLTASTQENSRFIVTEAH</sequence>
<accession>A0ABD0QVF4</accession>
<dbReference type="PANTHER" id="PTHR22625:SF35">
    <property type="entry name" value="PLEXIN-A1"/>
    <property type="match status" value="1"/>
</dbReference>
<name>A0ABD0QVF4_CIRMR</name>
<dbReference type="Pfam" id="PF18020">
    <property type="entry name" value="TIG_2"/>
    <property type="match status" value="1"/>
</dbReference>
<proteinExistence type="predicted"/>
<gene>
    <name evidence="2" type="ORF">M9458_012882</name>
</gene>
<dbReference type="InterPro" id="IPR041362">
    <property type="entry name" value="TIG2_plexin"/>
</dbReference>
<protein>
    <recommendedName>
        <fullName evidence="1">Plexin TIG domain-containing protein</fullName>
    </recommendedName>
</protein>
<evidence type="ECO:0000313" key="2">
    <source>
        <dbReference type="EMBL" id="KAL0190184.1"/>
    </source>
</evidence>
<reference evidence="2 3" key="1">
    <citation type="submission" date="2024-05" db="EMBL/GenBank/DDBJ databases">
        <title>Genome sequencing and assembly of Indian major carp, Cirrhinus mrigala (Hamilton, 1822).</title>
        <authorList>
            <person name="Mohindra V."/>
            <person name="Chowdhury L.M."/>
            <person name="Lal K."/>
            <person name="Jena J.K."/>
        </authorList>
    </citation>
    <scope>NUCLEOTIDE SEQUENCE [LARGE SCALE GENOMIC DNA]</scope>
    <source>
        <strain evidence="2">CM1030</strain>
        <tissue evidence="2">Blood</tissue>
    </source>
</reference>
<evidence type="ECO:0000259" key="1">
    <source>
        <dbReference type="Pfam" id="PF18020"/>
    </source>
</evidence>
<dbReference type="Gene3D" id="2.60.40.10">
    <property type="entry name" value="Immunoglobulins"/>
    <property type="match status" value="1"/>
</dbReference>
<dbReference type="InterPro" id="IPR031148">
    <property type="entry name" value="Plexin"/>
</dbReference>
<keyword evidence="3" id="KW-1185">Reference proteome</keyword>
<feature type="domain" description="Plexin TIG" evidence="1">
    <location>
        <begin position="10"/>
        <end position="79"/>
    </location>
</feature>
<dbReference type="Proteomes" id="UP001529510">
    <property type="component" value="Unassembled WGS sequence"/>
</dbReference>
<organism evidence="2 3">
    <name type="scientific">Cirrhinus mrigala</name>
    <name type="common">Mrigala</name>
    <dbReference type="NCBI Taxonomy" id="683832"/>
    <lineage>
        <taxon>Eukaryota</taxon>
        <taxon>Metazoa</taxon>
        <taxon>Chordata</taxon>
        <taxon>Craniata</taxon>
        <taxon>Vertebrata</taxon>
        <taxon>Euteleostomi</taxon>
        <taxon>Actinopterygii</taxon>
        <taxon>Neopterygii</taxon>
        <taxon>Teleostei</taxon>
        <taxon>Ostariophysi</taxon>
        <taxon>Cypriniformes</taxon>
        <taxon>Cyprinidae</taxon>
        <taxon>Labeoninae</taxon>
        <taxon>Labeonini</taxon>
        <taxon>Cirrhinus</taxon>
    </lineage>
</organism>